<dbReference type="SUPFAM" id="SSF53850">
    <property type="entry name" value="Periplasmic binding protein-like II"/>
    <property type="match status" value="1"/>
</dbReference>
<dbReference type="PANTHER" id="PTHR30346:SF28">
    <property type="entry name" value="HTH-TYPE TRANSCRIPTIONAL REGULATOR CYNR"/>
    <property type="match status" value="1"/>
</dbReference>
<keyword evidence="2" id="KW-0805">Transcription regulation</keyword>
<evidence type="ECO:0000313" key="7">
    <source>
        <dbReference type="EMBL" id="NKY54296.1"/>
    </source>
</evidence>
<dbReference type="AlphaFoldDB" id="A0A846Y454"/>
<dbReference type="RefSeq" id="WP_067879950.1">
    <property type="nucleotide sequence ID" value="NZ_JAAXOP010000027.1"/>
</dbReference>
<dbReference type="InterPro" id="IPR036390">
    <property type="entry name" value="WH_DNA-bd_sf"/>
</dbReference>
<evidence type="ECO:0000313" key="8">
    <source>
        <dbReference type="Proteomes" id="UP000565711"/>
    </source>
</evidence>
<evidence type="ECO:0000256" key="5">
    <source>
        <dbReference type="ARBA" id="ARBA00023163"/>
    </source>
</evidence>
<keyword evidence="4" id="KW-0010">Activator</keyword>
<organism evidence="7 8">
    <name type="scientific">Nocardia vermiculata</name>
    <dbReference type="NCBI Taxonomy" id="257274"/>
    <lineage>
        <taxon>Bacteria</taxon>
        <taxon>Bacillati</taxon>
        <taxon>Actinomycetota</taxon>
        <taxon>Actinomycetes</taxon>
        <taxon>Mycobacteriales</taxon>
        <taxon>Nocardiaceae</taxon>
        <taxon>Nocardia</taxon>
    </lineage>
</organism>
<sequence length="301" mass="32846">MLDLVSLRDLQYIVAVDRERSITRAAAAIPMAQPALSQAIARIERRLGVTLFRRTSRTVVPTAAGSLLADRARTILTDIHHAVRDTRAAGGHQHVRIHVTEPSLTVPRRVFAAVRSALPDTAVRQMTVPRSQVADMLASGELTLAVGPREDGARIEAGRLCRERVVAVMSDTHPLAAARAVTPAQVVAYPIVTIDDDMSDWNATVTRYLTRAGHIPQWTGSSAFGAVAAADLTNETQAVFLAIESIARSQPAGRTYRPFTPNWQITWFLNWHRDTANATFAETVVGAVRRSFRPSDTSDGE</sequence>
<accession>A0A846Y454</accession>
<dbReference type="Gene3D" id="3.40.190.290">
    <property type="match status" value="1"/>
</dbReference>
<dbReference type="GO" id="GO:0003700">
    <property type="term" value="F:DNA-binding transcription factor activity"/>
    <property type="evidence" value="ECO:0007669"/>
    <property type="project" value="InterPro"/>
</dbReference>
<dbReference type="FunFam" id="1.10.10.10:FF:000001">
    <property type="entry name" value="LysR family transcriptional regulator"/>
    <property type="match status" value="1"/>
</dbReference>
<dbReference type="PROSITE" id="PS50931">
    <property type="entry name" value="HTH_LYSR"/>
    <property type="match status" value="1"/>
</dbReference>
<evidence type="ECO:0000256" key="3">
    <source>
        <dbReference type="ARBA" id="ARBA00023125"/>
    </source>
</evidence>
<protein>
    <submittedName>
        <fullName evidence="7">LysR family transcriptional regulator</fullName>
    </submittedName>
</protein>
<feature type="domain" description="HTH lysR-type" evidence="6">
    <location>
        <begin position="5"/>
        <end position="62"/>
    </location>
</feature>
<dbReference type="PRINTS" id="PR00039">
    <property type="entry name" value="HTHLYSR"/>
</dbReference>
<keyword evidence="5" id="KW-0804">Transcription</keyword>
<dbReference type="PANTHER" id="PTHR30346">
    <property type="entry name" value="TRANSCRIPTIONAL DUAL REGULATOR HCAR-RELATED"/>
    <property type="match status" value="1"/>
</dbReference>
<comment type="similarity">
    <text evidence="1">Belongs to the LysR transcriptional regulatory family.</text>
</comment>
<keyword evidence="3" id="KW-0238">DNA-binding</keyword>
<comment type="caution">
    <text evidence="7">The sequence shown here is derived from an EMBL/GenBank/DDBJ whole genome shotgun (WGS) entry which is preliminary data.</text>
</comment>
<dbReference type="GO" id="GO:0003677">
    <property type="term" value="F:DNA binding"/>
    <property type="evidence" value="ECO:0007669"/>
    <property type="project" value="UniProtKB-KW"/>
</dbReference>
<dbReference type="InterPro" id="IPR005119">
    <property type="entry name" value="LysR_subst-bd"/>
</dbReference>
<dbReference type="Pfam" id="PF03466">
    <property type="entry name" value="LysR_substrate"/>
    <property type="match status" value="1"/>
</dbReference>
<dbReference type="InterPro" id="IPR036388">
    <property type="entry name" value="WH-like_DNA-bd_sf"/>
</dbReference>
<dbReference type="SUPFAM" id="SSF46785">
    <property type="entry name" value="Winged helix' DNA-binding domain"/>
    <property type="match status" value="1"/>
</dbReference>
<keyword evidence="8" id="KW-1185">Reference proteome</keyword>
<dbReference type="InterPro" id="IPR000847">
    <property type="entry name" value="LysR_HTH_N"/>
</dbReference>
<evidence type="ECO:0000259" key="6">
    <source>
        <dbReference type="PROSITE" id="PS50931"/>
    </source>
</evidence>
<evidence type="ECO:0000256" key="4">
    <source>
        <dbReference type="ARBA" id="ARBA00023159"/>
    </source>
</evidence>
<dbReference type="Proteomes" id="UP000565711">
    <property type="component" value="Unassembled WGS sequence"/>
</dbReference>
<gene>
    <name evidence="7" type="ORF">HGA08_29345</name>
</gene>
<dbReference type="GO" id="GO:0032993">
    <property type="term" value="C:protein-DNA complex"/>
    <property type="evidence" value="ECO:0007669"/>
    <property type="project" value="TreeGrafter"/>
</dbReference>
<dbReference type="Gene3D" id="1.10.10.10">
    <property type="entry name" value="Winged helix-like DNA-binding domain superfamily/Winged helix DNA-binding domain"/>
    <property type="match status" value="1"/>
</dbReference>
<evidence type="ECO:0000256" key="1">
    <source>
        <dbReference type="ARBA" id="ARBA00009437"/>
    </source>
</evidence>
<proteinExistence type="inferred from homology"/>
<evidence type="ECO:0000256" key="2">
    <source>
        <dbReference type="ARBA" id="ARBA00023015"/>
    </source>
</evidence>
<reference evidence="7 8" key="1">
    <citation type="submission" date="2020-04" db="EMBL/GenBank/DDBJ databases">
        <title>MicrobeNet Type strains.</title>
        <authorList>
            <person name="Nicholson A.C."/>
        </authorList>
    </citation>
    <scope>NUCLEOTIDE SEQUENCE [LARGE SCALE GENOMIC DNA]</scope>
    <source>
        <strain evidence="7 8">JCM 12354</strain>
    </source>
</reference>
<name>A0A846Y454_9NOCA</name>
<dbReference type="EMBL" id="JAAXOP010000027">
    <property type="protein sequence ID" value="NKY54296.1"/>
    <property type="molecule type" value="Genomic_DNA"/>
</dbReference>
<dbReference type="Pfam" id="PF00126">
    <property type="entry name" value="HTH_1"/>
    <property type="match status" value="1"/>
</dbReference>